<keyword evidence="1" id="KW-0472">Membrane</keyword>
<keyword evidence="3" id="KW-1185">Reference proteome</keyword>
<dbReference type="EMBL" id="JABANE010000048">
    <property type="protein sequence ID" value="NME69766.1"/>
    <property type="molecule type" value="Genomic_DNA"/>
</dbReference>
<comment type="caution">
    <text evidence="2">The sequence shown here is derived from an EMBL/GenBank/DDBJ whole genome shotgun (WGS) entry which is preliminary data.</text>
</comment>
<name>A0A7X9RW22_9BACT</name>
<sequence>MLRNQTVNYNKLAQGFPKELDLSSHLRRIQRFFAEVTFDEKDFSKLLSKMIPVKGKYKLSMDRTNWKFGSLNINLLYLSVIYDGVGIPILWSVLGDKRGNSNTEERKDLMERFIQLFGVEKIEYLTADREFVGYHWWNFLLEKKIQFNIRFRQNFYVVLKNGKTTQAKNLLCQKGLQSLYCH</sequence>
<keyword evidence="1" id="KW-1133">Transmembrane helix</keyword>
<reference evidence="2 3" key="1">
    <citation type="submission" date="2020-04" db="EMBL/GenBank/DDBJ databases">
        <title>Flammeovirga sp. SR4, a novel species isolated from seawater.</title>
        <authorList>
            <person name="Wang X."/>
        </authorList>
    </citation>
    <scope>NUCLEOTIDE SEQUENCE [LARGE SCALE GENOMIC DNA]</scope>
    <source>
        <strain evidence="2 3">ATCC 23126</strain>
    </source>
</reference>
<accession>A0A7X9RW22</accession>
<dbReference type="SUPFAM" id="SSF53098">
    <property type="entry name" value="Ribonuclease H-like"/>
    <property type="match status" value="1"/>
</dbReference>
<feature type="non-terminal residue" evidence="2">
    <location>
        <position position="182"/>
    </location>
</feature>
<evidence type="ECO:0000256" key="1">
    <source>
        <dbReference type="SAM" id="Phobius"/>
    </source>
</evidence>
<dbReference type="AlphaFoldDB" id="A0A7X9RW22"/>
<organism evidence="2 3">
    <name type="scientific">Flammeovirga aprica JL-4</name>
    <dbReference type="NCBI Taxonomy" id="694437"/>
    <lineage>
        <taxon>Bacteria</taxon>
        <taxon>Pseudomonadati</taxon>
        <taxon>Bacteroidota</taxon>
        <taxon>Cytophagia</taxon>
        <taxon>Cytophagales</taxon>
        <taxon>Flammeovirgaceae</taxon>
        <taxon>Flammeovirga</taxon>
    </lineage>
</organism>
<proteinExistence type="predicted"/>
<evidence type="ECO:0000313" key="3">
    <source>
        <dbReference type="Proteomes" id="UP000576082"/>
    </source>
</evidence>
<gene>
    <name evidence="2" type="ORF">HHU12_17455</name>
</gene>
<feature type="transmembrane region" description="Helical" evidence="1">
    <location>
        <begin position="75"/>
        <end position="94"/>
    </location>
</feature>
<evidence type="ECO:0000313" key="2">
    <source>
        <dbReference type="EMBL" id="NME69766.1"/>
    </source>
</evidence>
<dbReference type="Proteomes" id="UP000576082">
    <property type="component" value="Unassembled WGS sequence"/>
</dbReference>
<keyword evidence="1" id="KW-0812">Transmembrane</keyword>
<dbReference type="InterPro" id="IPR012337">
    <property type="entry name" value="RNaseH-like_sf"/>
</dbReference>
<protein>
    <submittedName>
        <fullName evidence="2">IS4 family transposase</fullName>
    </submittedName>
</protein>